<organism evidence="2 3">
    <name type="scientific">Hypocrea atroviridis (strain ATCC 20476 / IMI 206040)</name>
    <name type="common">Trichoderma atroviride</name>
    <dbReference type="NCBI Taxonomy" id="452589"/>
    <lineage>
        <taxon>Eukaryota</taxon>
        <taxon>Fungi</taxon>
        <taxon>Dikarya</taxon>
        <taxon>Ascomycota</taxon>
        <taxon>Pezizomycotina</taxon>
        <taxon>Sordariomycetes</taxon>
        <taxon>Hypocreomycetidae</taxon>
        <taxon>Hypocreales</taxon>
        <taxon>Hypocreaceae</taxon>
        <taxon>Trichoderma</taxon>
    </lineage>
</organism>
<feature type="region of interest" description="Disordered" evidence="1">
    <location>
        <begin position="327"/>
        <end position="404"/>
    </location>
</feature>
<dbReference type="STRING" id="452589.G9P925"/>
<reference evidence="2 3" key="1">
    <citation type="journal article" date="2011" name="Genome Biol.">
        <title>Comparative genome sequence analysis underscores mycoparasitism as the ancestral life style of Trichoderma.</title>
        <authorList>
            <person name="Kubicek C.P."/>
            <person name="Herrera-Estrella A."/>
            <person name="Seidl-Seiboth V."/>
            <person name="Martinez D.A."/>
            <person name="Druzhinina I.S."/>
            <person name="Thon M."/>
            <person name="Zeilinger S."/>
            <person name="Casas-Flores S."/>
            <person name="Horwitz B.A."/>
            <person name="Mukherjee P.K."/>
            <person name="Mukherjee M."/>
            <person name="Kredics L."/>
            <person name="Alcaraz L.D."/>
            <person name="Aerts A."/>
            <person name="Antal Z."/>
            <person name="Atanasova L."/>
            <person name="Cervantes-Badillo M.G."/>
            <person name="Challacombe J."/>
            <person name="Chertkov O."/>
            <person name="McCluskey K."/>
            <person name="Coulpier F."/>
            <person name="Deshpande N."/>
            <person name="von Doehren H."/>
            <person name="Ebbole D.J."/>
            <person name="Esquivel-Naranjo E.U."/>
            <person name="Fekete E."/>
            <person name="Flipphi M."/>
            <person name="Glaser F."/>
            <person name="Gomez-Rodriguez E.Y."/>
            <person name="Gruber S."/>
            <person name="Han C."/>
            <person name="Henrissat B."/>
            <person name="Hermosa R."/>
            <person name="Hernandez-Onate M."/>
            <person name="Karaffa L."/>
            <person name="Kosti I."/>
            <person name="Le Crom S."/>
            <person name="Lindquist E."/>
            <person name="Lucas S."/>
            <person name="Luebeck M."/>
            <person name="Luebeck P.S."/>
            <person name="Margeot A."/>
            <person name="Metz B."/>
            <person name="Misra M."/>
            <person name="Nevalainen H."/>
            <person name="Omann M."/>
            <person name="Packer N."/>
            <person name="Perrone G."/>
            <person name="Uresti-Rivera E.E."/>
            <person name="Salamov A."/>
            <person name="Schmoll M."/>
            <person name="Seiboth B."/>
            <person name="Shapiro H."/>
            <person name="Sukno S."/>
            <person name="Tamayo-Ramos J.A."/>
            <person name="Tisch D."/>
            <person name="Wiest A."/>
            <person name="Wilkinson H.H."/>
            <person name="Zhang M."/>
            <person name="Coutinho P.M."/>
            <person name="Kenerley C.M."/>
            <person name="Monte E."/>
            <person name="Baker S.E."/>
            <person name="Grigoriev I.V."/>
        </authorList>
    </citation>
    <scope>NUCLEOTIDE SEQUENCE [LARGE SCALE GENOMIC DNA]</scope>
    <source>
        <strain evidence="3">ATCC 20476 / IMI 206040</strain>
    </source>
</reference>
<gene>
    <name evidence="2" type="ORF">TRIATDRAFT_85113</name>
</gene>
<sequence length="1211" mass="133967">MLICSDAVNRATTAMLCDEFAEFYITCNPPLLPRGVKHIINSVKSACTNGELYEILYEPDIPWFKCFTMGKHKESVTRIIQDLMLELVNLEVARPDFDVQKDVVDTDVLQADATMKAPEPRLASWMVYQSHGTDKYDEFIEYQYPAFMASLPHKAIWRGLENSSGSFENFLSAFRLLIKSENAPATTADFALCNDCQITCNMRQNLVYIGSSTSAAALKKVLRKLETMLNLLSTKVKVVTHSILPEGPEDVRLAYRWLHRIGLHQATFAVPCGNLTIANEYALLLNAAAIRMEKKNKVGRWVPDETVYPLQSAPKTNVGQGFKVFKNFHPRPKPRFADIRPMPYGPQPAGKEASSSAEAQEPKPDAGNMESAMLGQGAEDCHGAPGPELSGGENLPLDEKPPILGRQTHTSAVKEEDSAELVQRSRFVETLLLNSPPPQSYRDNLIDWVEGVEDVAPSESEINDFKQDELLISFDASSNESLGGIEAFNAMEPSPMNDELRSLHEGIMQLDQFEQSDDLILLDNEPEAPRANIVRKSDNDLADMCLLSGEIPQIENAFCPVLDKDATALDESNPLEAWKMNAFSDGLVRFGLIEETPRKVYRTMNQQAGRANSKATKGSAPHQLEEAACRERIQKKLDALGPPTEQKSEVKDVPKTREVSQDSVSGPPAEKPSAVKNPPSQADSSKDDIFTITRIEKPALSQKNISLANVVLPGPAARRLLHSQVTESSNVCGSSAPRRRSPGKSSVATVGERPTVRAPAKRGPNPVCEDEFPPLGGGPSSSKKQLSSSRPPQKWQTVANLQTTNEQVRPLSTEVFPLTSGVGKRKSKEPKDTIPENHFDYAVPQKSDILRRSEDCLKAMSQVLEPSPGHVSLEVIFGRIYIKKLAPSMVKDSASEYSYQSVTEAANFLNGSKFPPDCVGFSPILSTMGGDADLLANITPPGDLPWRLSEREIWYDFQCKLPDSRDESFVLELNAKTFQYRCRGPRKELFSMYMHCPGRAWDMKARGARSSALGGEARFVCFAASLFEHMAIHVNDNNGDVTIEFSENAGLNTAVKSITMRQVAEYRHQGKADNSLLSITMKYILKEGISPVMCDRNRIKIADRRNFTTPDGSANSALPHQYMEASITSARLSSLFEENVQLESGNKAAWDMDLLDGEGVFGDILRPAFGMVTHMDSIGASNNTRRYVSNTDAFHEPVVVSTGKKKMMEFW</sequence>
<dbReference type="AlphaFoldDB" id="G9P925"/>
<dbReference type="OrthoDB" id="3439512at2759"/>
<feature type="region of interest" description="Disordered" evidence="1">
    <location>
        <begin position="605"/>
        <end position="624"/>
    </location>
</feature>
<dbReference type="EMBL" id="ABDG02000027">
    <property type="protein sequence ID" value="EHK41053.1"/>
    <property type="molecule type" value="Genomic_DNA"/>
</dbReference>
<accession>G9P925</accession>
<feature type="region of interest" description="Disordered" evidence="1">
    <location>
        <begin position="726"/>
        <end position="795"/>
    </location>
</feature>
<evidence type="ECO:0000313" key="3">
    <source>
        <dbReference type="Proteomes" id="UP000005426"/>
    </source>
</evidence>
<feature type="compositionally biased region" description="Basic and acidic residues" evidence="1">
    <location>
        <begin position="646"/>
        <end position="660"/>
    </location>
</feature>
<evidence type="ECO:0000256" key="1">
    <source>
        <dbReference type="SAM" id="MobiDB-lite"/>
    </source>
</evidence>
<name>G9P925_HYPAI</name>
<protein>
    <submittedName>
        <fullName evidence="2">Uncharacterized protein</fullName>
    </submittedName>
</protein>
<dbReference type="eggNOG" id="ENOG502SD2N">
    <property type="taxonomic scope" value="Eukaryota"/>
</dbReference>
<feature type="region of interest" description="Disordered" evidence="1">
    <location>
        <begin position="637"/>
        <end position="687"/>
    </location>
</feature>
<proteinExistence type="predicted"/>
<dbReference type="HOGENOM" id="CLU_008309_0_0_1"/>
<feature type="compositionally biased region" description="Polar residues" evidence="1">
    <location>
        <begin position="605"/>
        <end position="616"/>
    </location>
</feature>
<feature type="compositionally biased region" description="Low complexity" evidence="1">
    <location>
        <begin position="780"/>
        <end position="794"/>
    </location>
</feature>
<keyword evidence="3" id="KW-1185">Reference proteome</keyword>
<dbReference type="OMA" id="EPEIPWF"/>
<dbReference type="Proteomes" id="UP000005426">
    <property type="component" value="Unassembled WGS sequence"/>
</dbReference>
<evidence type="ECO:0000313" key="2">
    <source>
        <dbReference type="EMBL" id="EHK41053.1"/>
    </source>
</evidence>
<comment type="caution">
    <text evidence="2">The sequence shown here is derived from an EMBL/GenBank/DDBJ whole genome shotgun (WGS) entry which is preliminary data.</text>
</comment>